<evidence type="ECO:0000256" key="8">
    <source>
        <dbReference type="ARBA" id="ARBA00023244"/>
    </source>
</evidence>
<dbReference type="Gene3D" id="3.90.1150.10">
    <property type="entry name" value="Aspartate Aminotransferase, domain 1"/>
    <property type="match status" value="1"/>
</dbReference>
<dbReference type="PANTHER" id="PTHR43713">
    <property type="entry name" value="GLUTAMATE-1-SEMIALDEHYDE 2,1-AMINOMUTASE"/>
    <property type="match status" value="1"/>
</dbReference>
<dbReference type="Pfam" id="PF00202">
    <property type="entry name" value="Aminotran_3"/>
    <property type="match status" value="1"/>
</dbReference>
<dbReference type="RefSeq" id="WP_125009394.1">
    <property type="nucleotide sequence ID" value="NZ_BHZK01000001.1"/>
</dbReference>
<evidence type="ECO:0000256" key="1">
    <source>
        <dbReference type="ARBA" id="ARBA00001579"/>
    </source>
</evidence>
<dbReference type="CDD" id="cd00610">
    <property type="entry name" value="OAT_like"/>
    <property type="match status" value="1"/>
</dbReference>
<dbReference type="FunFam" id="3.40.640.10:FF:000021">
    <property type="entry name" value="Glutamate-1-semialdehyde 2,1-aminomutase"/>
    <property type="match status" value="1"/>
</dbReference>
<keyword evidence="7 9" id="KW-0413">Isomerase</keyword>
<dbReference type="GO" id="GO:0042286">
    <property type="term" value="F:glutamate-1-semialdehyde 2,1-aminomutase activity"/>
    <property type="evidence" value="ECO:0007669"/>
    <property type="project" value="UniProtKB-UniRule"/>
</dbReference>
<dbReference type="EC" id="5.4.3.8" evidence="9"/>
<keyword evidence="8 9" id="KW-0627">Porphyrin biosynthesis</keyword>
<dbReference type="InterPro" id="IPR049704">
    <property type="entry name" value="Aminotrans_3_PPA_site"/>
</dbReference>
<comment type="cofactor">
    <cofactor evidence="2 9">
        <name>pyridoxal 5'-phosphate</name>
        <dbReference type="ChEBI" id="CHEBI:597326"/>
    </cofactor>
</comment>
<comment type="similarity">
    <text evidence="4 9">Belongs to the class-III pyridoxal-phosphate-dependent aminotransferase family. HemL subfamily.</text>
</comment>
<keyword evidence="6 9" id="KW-0663">Pyridoxal phosphate</keyword>
<dbReference type="InterPro" id="IPR015421">
    <property type="entry name" value="PyrdxlP-dep_Trfase_major"/>
</dbReference>
<evidence type="ECO:0000313" key="10">
    <source>
        <dbReference type="EMBL" id="UOE75560.1"/>
    </source>
</evidence>
<evidence type="ECO:0000256" key="7">
    <source>
        <dbReference type="ARBA" id="ARBA00023235"/>
    </source>
</evidence>
<dbReference type="InterPro" id="IPR005814">
    <property type="entry name" value="Aminotrans_3"/>
</dbReference>
<evidence type="ECO:0000256" key="9">
    <source>
        <dbReference type="HAMAP-Rule" id="MF_00375"/>
    </source>
</evidence>
<dbReference type="GO" id="GO:0005737">
    <property type="term" value="C:cytoplasm"/>
    <property type="evidence" value="ECO:0007669"/>
    <property type="project" value="UniProtKB-SubCell"/>
</dbReference>
<gene>
    <name evidence="9 10" type="primary">hemL</name>
    <name evidence="10" type="ORF">IMI45_14755</name>
</gene>
<dbReference type="GO" id="GO:0008483">
    <property type="term" value="F:transaminase activity"/>
    <property type="evidence" value="ECO:0007669"/>
    <property type="project" value="InterPro"/>
</dbReference>
<comment type="subunit">
    <text evidence="9">Homodimer.</text>
</comment>
<dbReference type="PROSITE" id="PS00600">
    <property type="entry name" value="AA_TRANSFER_CLASS_3"/>
    <property type="match status" value="1"/>
</dbReference>
<evidence type="ECO:0000313" key="11">
    <source>
        <dbReference type="Proteomes" id="UP001058458"/>
    </source>
</evidence>
<sequence length="431" mass="47163">MRSYERSKAAYEEAVRLLPGGVNSPVRAFKSVHMTPIFMERGKGSKIYDIDGNEYIDYVLSWGPLILGHANPRVVEALKKVTESGTSFGAPTLIENELAKLVIERVPSIEIVRMVNSGTEATMSALRLARGYTGRNKILKFEGCYHGHGDSLLIKAGSGVATLGLPDSPGVPEALAHHTITVPYNDLESVKYAFEQFGEDIAAVIVEPVAGNMGVVPPVPGFLQGLRDITKQYGALLIFDEVMTGFRVDYHCAQGYFGIEPDLTCLGKVIGGGLPVGAYGGKAEIMEKVAPSGPIYQAGTLSGNPLAMTAGYETLIQLTPETYEQFRKKADRLEEGLRKAAEKYEIPHTINRAGSMIGFFFTNEHVVNYEKAKTSDLEMFATYYREMAEQGIFLPPSQFEGLFLSTEHTDEDIEKTIAAAERAFAKIREGK</sequence>
<reference evidence="10" key="1">
    <citation type="submission" date="2020-10" db="EMBL/GenBank/DDBJ databases">
        <authorList>
            <person name="Delgado J.A."/>
            <person name="Gonzalez J.M."/>
        </authorList>
    </citation>
    <scope>NUCLEOTIDE SEQUENCE</scope>
    <source>
        <strain evidence="10">23.6</strain>
    </source>
</reference>
<dbReference type="HAMAP" id="MF_00375">
    <property type="entry name" value="HemL_aminotrans_3"/>
    <property type="match status" value="1"/>
</dbReference>
<evidence type="ECO:0000256" key="6">
    <source>
        <dbReference type="ARBA" id="ARBA00022898"/>
    </source>
</evidence>
<proteinExistence type="inferred from homology"/>
<dbReference type="InterPro" id="IPR015422">
    <property type="entry name" value="PyrdxlP-dep_Trfase_small"/>
</dbReference>
<comment type="subcellular location">
    <subcellularLocation>
        <location evidence="9">Cytoplasm</location>
    </subcellularLocation>
</comment>
<dbReference type="InterPro" id="IPR015424">
    <property type="entry name" value="PyrdxlP-dep_Trfase"/>
</dbReference>
<dbReference type="GO" id="GO:0030170">
    <property type="term" value="F:pyridoxal phosphate binding"/>
    <property type="evidence" value="ECO:0007669"/>
    <property type="project" value="InterPro"/>
</dbReference>
<dbReference type="InterPro" id="IPR004639">
    <property type="entry name" value="4pyrrol_synth_GluAld_NH2Trfase"/>
</dbReference>
<evidence type="ECO:0000256" key="4">
    <source>
        <dbReference type="ARBA" id="ARBA00008981"/>
    </source>
</evidence>
<dbReference type="NCBIfam" id="TIGR00713">
    <property type="entry name" value="hemL"/>
    <property type="match status" value="1"/>
</dbReference>
<keyword evidence="5 9" id="KW-0963">Cytoplasm</keyword>
<comment type="catalytic activity">
    <reaction evidence="1 9">
        <text>(S)-4-amino-5-oxopentanoate = 5-aminolevulinate</text>
        <dbReference type="Rhea" id="RHEA:14265"/>
        <dbReference type="ChEBI" id="CHEBI:57501"/>
        <dbReference type="ChEBI" id="CHEBI:356416"/>
        <dbReference type="EC" id="5.4.3.8"/>
    </reaction>
</comment>
<dbReference type="PANTHER" id="PTHR43713:SF3">
    <property type="entry name" value="GLUTAMATE-1-SEMIALDEHYDE 2,1-AMINOMUTASE 1, CHLOROPLASTIC-RELATED"/>
    <property type="match status" value="1"/>
</dbReference>
<dbReference type="GO" id="GO:0006782">
    <property type="term" value="P:protoporphyrinogen IX biosynthetic process"/>
    <property type="evidence" value="ECO:0007669"/>
    <property type="project" value="UniProtKB-UniRule"/>
</dbReference>
<comment type="pathway">
    <text evidence="3">Porphyrin-containing compound metabolism; protoporphyrin-IX biosynthesis; 5-aminolevulinate from L-glutamyl-tRNA(Glu): step 2/2.</text>
</comment>
<evidence type="ECO:0000256" key="5">
    <source>
        <dbReference type="ARBA" id="ARBA00022490"/>
    </source>
</evidence>
<organism evidence="10 11">
    <name type="scientific">Parageobacillus thermoglucosidasius</name>
    <name type="common">Geobacillus thermoglucosidasius</name>
    <dbReference type="NCBI Taxonomy" id="1426"/>
    <lineage>
        <taxon>Bacteria</taxon>
        <taxon>Bacillati</taxon>
        <taxon>Bacillota</taxon>
        <taxon>Bacilli</taxon>
        <taxon>Bacillales</taxon>
        <taxon>Anoxybacillaceae</taxon>
        <taxon>Parageobacillus</taxon>
    </lineage>
</organism>
<dbReference type="EMBL" id="CP063414">
    <property type="protein sequence ID" value="UOE75560.1"/>
    <property type="molecule type" value="Genomic_DNA"/>
</dbReference>
<protein>
    <recommendedName>
        <fullName evidence="9">Glutamate-1-semialdehyde 2,1-aminomutase</fullName>
        <shortName evidence="9">GSA</shortName>
        <ecNumber evidence="9">5.4.3.8</ecNumber>
    </recommendedName>
    <alternativeName>
        <fullName evidence="9">Glutamate-1-semialdehyde aminotransferase</fullName>
        <shortName evidence="9">GSA-AT</shortName>
    </alternativeName>
</protein>
<feature type="modified residue" description="N6-(pyridoxal phosphate)lysine" evidence="9">
    <location>
        <position position="268"/>
    </location>
</feature>
<dbReference type="Gene3D" id="3.40.640.10">
    <property type="entry name" value="Type I PLP-dependent aspartate aminotransferase-like (Major domain)"/>
    <property type="match status" value="1"/>
</dbReference>
<dbReference type="AlphaFoldDB" id="A0AB38QZJ1"/>
<dbReference type="SUPFAM" id="SSF53383">
    <property type="entry name" value="PLP-dependent transferases"/>
    <property type="match status" value="1"/>
</dbReference>
<dbReference type="NCBIfam" id="NF000818">
    <property type="entry name" value="PRK00062.1"/>
    <property type="match status" value="1"/>
</dbReference>
<accession>A0AB38QZJ1</accession>
<evidence type="ECO:0000256" key="2">
    <source>
        <dbReference type="ARBA" id="ARBA00001933"/>
    </source>
</evidence>
<name>A0AB38QZJ1_PARTM</name>
<dbReference type="Proteomes" id="UP001058458">
    <property type="component" value="Chromosome"/>
</dbReference>
<evidence type="ECO:0000256" key="3">
    <source>
        <dbReference type="ARBA" id="ARBA00004819"/>
    </source>
</evidence>